<accession>A0A8E0S1R7</accession>
<feature type="compositionally biased region" description="Low complexity" evidence="1">
    <location>
        <begin position="166"/>
        <end position="181"/>
    </location>
</feature>
<feature type="compositionally biased region" description="Polar residues" evidence="1">
    <location>
        <begin position="15"/>
        <end position="24"/>
    </location>
</feature>
<evidence type="ECO:0000313" key="4">
    <source>
        <dbReference type="Proteomes" id="UP000728185"/>
    </source>
</evidence>
<dbReference type="PANTHER" id="PTHR31796:SF2">
    <property type="entry name" value="SUZ DOMAIN-CONTAINING PROTEIN 1"/>
    <property type="match status" value="1"/>
</dbReference>
<dbReference type="Proteomes" id="UP000728185">
    <property type="component" value="Unassembled WGS sequence"/>
</dbReference>
<sequence>MEKPPIRILQRPCPIQSNRSTESSRPPVAVKTLEQREADYAAARRRIMGSESPEPESELHATKGTNKHTNGNGSNECTAPRHSSASVATSATPLMSIQAIPVATAGMPPEFRLPNANQSGTTIQPTRNVRPGLAVVNVAQKLQQQQPQTTINGARPVLPSHQPQRTLTTSSSSPTIMSHTSRTSQHLPLFPSQVGNTSVGLLPTPPGFNYSAQNASLNGLHSQSAALALMHHFSVLQQQYQQALSGFQNQLISPIVSNVSQNPLSHLTFSAVSSQSGVNPKHAHPSTFH</sequence>
<dbReference type="PANTHER" id="PTHR31796">
    <property type="entry name" value="SUZ DOMAIN-CONTAINING PROTEIN 1"/>
    <property type="match status" value="1"/>
</dbReference>
<feature type="domain" description="SUZ" evidence="2">
    <location>
        <begin position="1"/>
        <end position="52"/>
    </location>
</feature>
<dbReference type="InterPro" id="IPR024771">
    <property type="entry name" value="SUZ"/>
</dbReference>
<keyword evidence="4" id="KW-1185">Reference proteome</keyword>
<evidence type="ECO:0000256" key="1">
    <source>
        <dbReference type="SAM" id="MobiDB-lite"/>
    </source>
</evidence>
<name>A0A8E0S1R7_9TREM</name>
<dbReference type="EMBL" id="LUCM01004730">
    <property type="protein sequence ID" value="KAA0193865.1"/>
    <property type="molecule type" value="Genomic_DNA"/>
</dbReference>
<organism evidence="3 4">
    <name type="scientific">Fasciolopsis buskii</name>
    <dbReference type="NCBI Taxonomy" id="27845"/>
    <lineage>
        <taxon>Eukaryota</taxon>
        <taxon>Metazoa</taxon>
        <taxon>Spiralia</taxon>
        <taxon>Lophotrochozoa</taxon>
        <taxon>Platyhelminthes</taxon>
        <taxon>Trematoda</taxon>
        <taxon>Digenea</taxon>
        <taxon>Plagiorchiida</taxon>
        <taxon>Echinostomata</taxon>
        <taxon>Echinostomatoidea</taxon>
        <taxon>Fasciolidae</taxon>
        <taxon>Fasciolopsis</taxon>
    </lineage>
</organism>
<evidence type="ECO:0000259" key="2">
    <source>
        <dbReference type="PROSITE" id="PS51673"/>
    </source>
</evidence>
<protein>
    <submittedName>
        <fullName evidence="3">SUZ domain-containing protein 1</fullName>
    </submittedName>
</protein>
<proteinExistence type="predicted"/>
<gene>
    <name evidence="3" type="ORF">FBUS_05681</name>
</gene>
<dbReference type="AlphaFoldDB" id="A0A8E0S1R7"/>
<dbReference type="PROSITE" id="PS51673">
    <property type="entry name" value="SUZ"/>
    <property type="match status" value="1"/>
</dbReference>
<dbReference type="InterPro" id="IPR039228">
    <property type="entry name" value="SZRD1"/>
</dbReference>
<feature type="compositionally biased region" description="Polar residues" evidence="1">
    <location>
        <begin position="63"/>
        <end position="89"/>
    </location>
</feature>
<reference evidence="3" key="1">
    <citation type="submission" date="2019-05" db="EMBL/GenBank/DDBJ databases">
        <title>Annotation for the trematode Fasciolopsis buski.</title>
        <authorList>
            <person name="Choi Y.-J."/>
        </authorList>
    </citation>
    <scope>NUCLEOTIDE SEQUENCE</scope>
    <source>
        <strain evidence="3">HT</strain>
        <tissue evidence="3">Whole worm</tissue>
    </source>
</reference>
<feature type="region of interest" description="Disordered" evidence="1">
    <location>
        <begin position="145"/>
        <end position="187"/>
    </location>
</feature>
<feature type="region of interest" description="Disordered" evidence="1">
    <location>
        <begin position="1"/>
        <end position="89"/>
    </location>
</feature>
<dbReference type="Pfam" id="PF12752">
    <property type="entry name" value="SUZ"/>
    <property type="match status" value="1"/>
</dbReference>
<dbReference type="OrthoDB" id="5373615at2759"/>
<evidence type="ECO:0000313" key="3">
    <source>
        <dbReference type="EMBL" id="KAA0193865.1"/>
    </source>
</evidence>
<comment type="caution">
    <text evidence="3">The sequence shown here is derived from an EMBL/GenBank/DDBJ whole genome shotgun (WGS) entry which is preliminary data.</text>
</comment>